<dbReference type="EMBL" id="BAABEY010000016">
    <property type="protein sequence ID" value="GAA4436945.1"/>
    <property type="molecule type" value="Genomic_DNA"/>
</dbReference>
<evidence type="ECO:0000313" key="2">
    <source>
        <dbReference type="Proteomes" id="UP001501508"/>
    </source>
</evidence>
<dbReference type="RefSeq" id="WP_345027770.1">
    <property type="nucleotide sequence ID" value="NZ_BAABEY010000016.1"/>
</dbReference>
<dbReference type="CDD" id="cd07184">
    <property type="entry name" value="E_set_Isoamylase_like_N"/>
    <property type="match status" value="1"/>
</dbReference>
<comment type="caution">
    <text evidence="1">The sequence shown here is derived from an EMBL/GenBank/DDBJ whole genome shotgun (WGS) entry which is preliminary data.</text>
</comment>
<gene>
    <name evidence="1" type="ORF">GCM10023091_15530</name>
</gene>
<keyword evidence="2" id="KW-1185">Reference proteome</keyword>
<dbReference type="Gene3D" id="2.60.40.10">
    <property type="entry name" value="Immunoglobulins"/>
    <property type="match status" value="1"/>
</dbReference>
<protein>
    <submittedName>
        <fullName evidence="1">Isoamylase early set domain-containing protein</fullName>
    </submittedName>
</protein>
<dbReference type="InterPro" id="IPR013783">
    <property type="entry name" value="Ig-like_fold"/>
</dbReference>
<evidence type="ECO:0000313" key="1">
    <source>
        <dbReference type="EMBL" id="GAA4436945.1"/>
    </source>
</evidence>
<sequence length="104" mass="11365">MALSKQFIKSKSAYKVTFSVPVELVSGATEVTVLGEFNGWDPLEATKLKKQKDGSYKGALELAGGREYQFRYLLDGEKWINDQGADKYVSAGVAAEENSVLILA</sequence>
<dbReference type="Proteomes" id="UP001501508">
    <property type="component" value="Unassembled WGS sequence"/>
</dbReference>
<organism evidence="1 2">
    <name type="scientific">Ravibacter arvi</name>
    <dbReference type="NCBI Taxonomy" id="2051041"/>
    <lineage>
        <taxon>Bacteria</taxon>
        <taxon>Pseudomonadati</taxon>
        <taxon>Bacteroidota</taxon>
        <taxon>Cytophagia</taxon>
        <taxon>Cytophagales</taxon>
        <taxon>Spirosomataceae</taxon>
        <taxon>Ravibacter</taxon>
    </lineage>
</organism>
<dbReference type="SUPFAM" id="SSF81296">
    <property type="entry name" value="E set domains"/>
    <property type="match status" value="1"/>
</dbReference>
<reference evidence="2" key="1">
    <citation type="journal article" date="2019" name="Int. J. Syst. Evol. Microbiol.">
        <title>The Global Catalogue of Microorganisms (GCM) 10K type strain sequencing project: providing services to taxonomists for standard genome sequencing and annotation.</title>
        <authorList>
            <consortium name="The Broad Institute Genomics Platform"/>
            <consortium name="The Broad Institute Genome Sequencing Center for Infectious Disease"/>
            <person name="Wu L."/>
            <person name="Ma J."/>
        </authorList>
    </citation>
    <scope>NUCLEOTIDE SEQUENCE [LARGE SCALE GENOMIC DNA]</scope>
    <source>
        <strain evidence="2">JCM 31920</strain>
    </source>
</reference>
<name>A0ABP8LU65_9BACT</name>
<accession>A0ABP8LU65</accession>
<proteinExistence type="predicted"/>
<dbReference type="InterPro" id="IPR014756">
    <property type="entry name" value="Ig_E-set"/>
</dbReference>